<dbReference type="Pfam" id="PF13692">
    <property type="entry name" value="Glyco_trans_1_4"/>
    <property type="match status" value="1"/>
</dbReference>
<dbReference type="EC" id="2.4.-.-" evidence="3"/>
<accession>A0ABV7YIU2</accession>
<dbReference type="PANTHER" id="PTHR12526">
    <property type="entry name" value="GLYCOSYLTRANSFERASE"/>
    <property type="match status" value="1"/>
</dbReference>
<reference evidence="4" key="1">
    <citation type="journal article" date="2019" name="Int. J. Syst. Evol. Microbiol.">
        <title>The Global Catalogue of Microorganisms (GCM) 10K type strain sequencing project: providing services to taxonomists for standard genome sequencing and annotation.</title>
        <authorList>
            <consortium name="The Broad Institute Genomics Platform"/>
            <consortium name="The Broad Institute Genome Sequencing Center for Infectious Disease"/>
            <person name="Wu L."/>
            <person name="Ma J."/>
        </authorList>
    </citation>
    <scope>NUCLEOTIDE SEQUENCE [LARGE SCALE GENOMIC DNA]</scope>
    <source>
        <strain evidence="4">CGMCC 4.7241</strain>
    </source>
</reference>
<keyword evidence="1 3" id="KW-0328">Glycosyltransferase</keyword>
<dbReference type="SUPFAM" id="SSF53756">
    <property type="entry name" value="UDP-Glycosyltransferase/glycogen phosphorylase"/>
    <property type="match status" value="1"/>
</dbReference>
<organism evidence="3 4">
    <name type="scientific">Tenggerimyces flavus</name>
    <dbReference type="NCBI Taxonomy" id="1708749"/>
    <lineage>
        <taxon>Bacteria</taxon>
        <taxon>Bacillati</taxon>
        <taxon>Actinomycetota</taxon>
        <taxon>Actinomycetes</taxon>
        <taxon>Propionibacteriales</taxon>
        <taxon>Nocardioidaceae</taxon>
        <taxon>Tenggerimyces</taxon>
    </lineage>
</organism>
<keyword evidence="4" id="KW-1185">Reference proteome</keyword>
<protein>
    <submittedName>
        <fullName evidence="3">Glycosyltransferase</fullName>
        <ecNumber evidence="3">2.4.-.-</ecNumber>
    </submittedName>
</protein>
<keyword evidence="2 3" id="KW-0808">Transferase</keyword>
<gene>
    <name evidence="3" type="ORF">ACFOUW_25815</name>
</gene>
<proteinExistence type="predicted"/>
<dbReference type="PANTHER" id="PTHR12526:SF629">
    <property type="entry name" value="TEICHURONIC ACID BIOSYNTHESIS GLYCOSYLTRANSFERASE TUAH-RELATED"/>
    <property type="match status" value="1"/>
</dbReference>
<name>A0ABV7YIU2_9ACTN</name>
<dbReference type="RefSeq" id="WP_307782263.1">
    <property type="nucleotide sequence ID" value="NZ_JAFBCM010000001.1"/>
</dbReference>
<evidence type="ECO:0000256" key="2">
    <source>
        <dbReference type="ARBA" id="ARBA00022679"/>
    </source>
</evidence>
<dbReference type="EMBL" id="JBHRZH010000023">
    <property type="protein sequence ID" value="MFC3764279.1"/>
    <property type="molecule type" value="Genomic_DNA"/>
</dbReference>
<sequence>MDPADGPRPALRVLVCTIVHNPHDTRILHRQIRSMLDAGYAVTYAAPFSACGATPWPELTAVDLPRAVGRNRLGALRAARGVLRRYGRDADVVILHDPELLLALPGLSLPGAVVWDVHEDTGAALVAKPWLPSVLRPIAGAGVRAAERLAERSLRLMLADAGYRERFGQAHPVVPNTTFVPEAVVPSGDSRVVYIGHLAKARGVATIVETARKLAGSGISVDVVGAGDGFARDALSAAAAEGVLNWHGFVPFDQAMRLLDGSLAGLALLRDMPNFRPSTPTKVIEYMAHGVPVISTPLPLAKALVEQHGCGILAPFDDPVATADAILRLRDHAEERAEMGRRGHEAARELYHWPNAARAFLDTLEGWAAEAAAQRR</sequence>
<comment type="caution">
    <text evidence="3">The sequence shown here is derived from an EMBL/GenBank/DDBJ whole genome shotgun (WGS) entry which is preliminary data.</text>
</comment>
<dbReference type="GO" id="GO:0016757">
    <property type="term" value="F:glycosyltransferase activity"/>
    <property type="evidence" value="ECO:0007669"/>
    <property type="project" value="UniProtKB-KW"/>
</dbReference>
<evidence type="ECO:0000313" key="3">
    <source>
        <dbReference type="EMBL" id="MFC3764279.1"/>
    </source>
</evidence>
<dbReference type="Gene3D" id="3.40.50.2000">
    <property type="entry name" value="Glycogen Phosphorylase B"/>
    <property type="match status" value="2"/>
</dbReference>
<dbReference type="Proteomes" id="UP001595699">
    <property type="component" value="Unassembled WGS sequence"/>
</dbReference>
<evidence type="ECO:0000313" key="4">
    <source>
        <dbReference type="Proteomes" id="UP001595699"/>
    </source>
</evidence>
<evidence type="ECO:0000256" key="1">
    <source>
        <dbReference type="ARBA" id="ARBA00022676"/>
    </source>
</evidence>